<evidence type="ECO:0000313" key="2">
    <source>
        <dbReference type="Proteomes" id="UP000499080"/>
    </source>
</evidence>
<dbReference type="EMBL" id="BGPR01011208">
    <property type="protein sequence ID" value="GBN50188.1"/>
    <property type="molecule type" value="Genomic_DNA"/>
</dbReference>
<reference evidence="1 2" key="1">
    <citation type="journal article" date="2019" name="Sci. Rep.">
        <title>Orb-weaving spider Araneus ventricosus genome elucidates the spidroin gene catalogue.</title>
        <authorList>
            <person name="Kono N."/>
            <person name="Nakamura H."/>
            <person name="Ohtoshi R."/>
            <person name="Moran D.A.P."/>
            <person name="Shinohara A."/>
            <person name="Yoshida Y."/>
            <person name="Fujiwara M."/>
            <person name="Mori M."/>
            <person name="Tomita M."/>
            <person name="Arakawa K."/>
        </authorList>
    </citation>
    <scope>NUCLEOTIDE SEQUENCE [LARGE SCALE GENOMIC DNA]</scope>
</reference>
<comment type="caution">
    <text evidence="1">The sequence shown here is derived from an EMBL/GenBank/DDBJ whole genome shotgun (WGS) entry which is preliminary data.</text>
</comment>
<dbReference type="Proteomes" id="UP000499080">
    <property type="component" value="Unassembled WGS sequence"/>
</dbReference>
<dbReference type="Gene3D" id="3.30.420.10">
    <property type="entry name" value="Ribonuclease H-like superfamily/Ribonuclease H"/>
    <property type="match status" value="1"/>
</dbReference>
<sequence>MVWGVCSWRDIGPLIRLATTLTVGRYVKFPSDHLHLFMPFEHSDGFEQLQHDNATTHASRVATVWLQEHFSDFRYFHWPPFCPFFLPFSLNKKSMVGKMNGMYFIEVERATNPTPQKGLNGRVNRGCFEIMSMGREIPYRTKCPLREVIVMHRHIICIMYNTDILIFPNNSTDK</sequence>
<organism evidence="1 2">
    <name type="scientific">Araneus ventricosus</name>
    <name type="common">Orbweaver spider</name>
    <name type="synonym">Epeira ventricosa</name>
    <dbReference type="NCBI Taxonomy" id="182803"/>
    <lineage>
        <taxon>Eukaryota</taxon>
        <taxon>Metazoa</taxon>
        <taxon>Ecdysozoa</taxon>
        <taxon>Arthropoda</taxon>
        <taxon>Chelicerata</taxon>
        <taxon>Arachnida</taxon>
        <taxon>Araneae</taxon>
        <taxon>Araneomorphae</taxon>
        <taxon>Entelegynae</taxon>
        <taxon>Araneoidea</taxon>
        <taxon>Araneidae</taxon>
        <taxon>Araneus</taxon>
    </lineage>
</organism>
<protein>
    <recommendedName>
        <fullName evidence="3">Tc1-like transposase DDE domain-containing protein</fullName>
    </recommendedName>
</protein>
<name>A0A4Y2PDV4_ARAVE</name>
<accession>A0A4Y2PDV4</accession>
<keyword evidence="2" id="KW-1185">Reference proteome</keyword>
<evidence type="ECO:0008006" key="3">
    <source>
        <dbReference type="Google" id="ProtNLM"/>
    </source>
</evidence>
<proteinExistence type="predicted"/>
<gene>
    <name evidence="1" type="ORF">AVEN_199538_1</name>
</gene>
<dbReference type="GO" id="GO:0003676">
    <property type="term" value="F:nucleic acid binding"/>
    <property type="evidence" value="ECO:0007669"/>
    <property type="project" value="InterPro"/>
</dbReference>
<evidence type="ECO:0000313" key="1">
    <source>
        <dbReference type="EMBL" id="GBN50188.1"/>
    </source>
</evidence>
<dbReference type="AlphaFoldDB" id="A0A4Y2PDV4"/>
<dbReference type="InterPro" id="IPR036397">
    <property type="entry name" value="RNaseH_sf"/>
</dbReference>